<proteinExistence type="predicted"/>
<organism evidence="1 2">
    <name type="scientific">Gluconobacter morbifer G707</name>
    <dbReference type="NCBI Taxonomy" id="1088869"/>
    <lineage>
        <taxon>Bacteria</taxon>
        <taxon>Pseudomonadati</taxon>
        <taxon>Pseudomonadota</taxon>
        <taxon>Alphaproteobacteria</taxon>
        <taxon>Acetobacterales</taxon>
        <taxon>Acetobacteraceae</taxon>
        <taxon>Gluconobacter</taxon>
    </lineage>
</organism>
<reference evidence="1 2" key="1">
    <citation type="submission" date="2011-10" db="EMBL/GenBank/DDBJ databases">
        <title>Genome sequence of Gluconobacter morbifer G707, isolated from Drosophila gut.</title>
        <authorList>
            <person name="Lee W.-J."/>
            <person name="Kim E.-K."/>
        </authorList>
    </citation>
    <scope>NUCLEOTIDE SEQUENCE [LARGE SCALE GENOMIC DNA]</scope>
    <source>
        <strain evidence="1 2">G707</strain>
    </source>
</reference>
<gene>
    <name evidence="1" type="ORF">GMO_26400</name>
</gene>
<evidence type="ECO:0000313" key="2">
    <source>
        <dbReference type="Proteomes" id="UP000004949"/>
    </source>
</evidence>
<keyword evidence="2" id="KW-1185">Reference proteome</keyword>
<accession>G6XMC2</accession>
<sequence length="158" mass="15994">MSGQTGGNVGAFIRSTVTEHASGVRQEFVDDGILFSNIEGATLFSVASSENPTNMLQVQAGTGTQAAGLYVQAGQDGSTNLGLFPGAGGELQITSPVSNAGGALPATADGGFLHININGADYRIPLVSDGCSLRPSGRTFAGHGWQGAAGYGCYPRID</sequence>
<protein>
    <submittedName>
        <fullName evidence="1">Uncharacterized protein</fullName>
    </submittedName>
</protein>
<dbReference type="eggNOG" id="ENOG502ZV4T">
    <property type="taxonomic scope" value="Bacteria"/>
</dbReference>
<comment type="caution">
    <text evidence="1">The sequence shown here is derived from an EMBL/GenBank/DDBJ whole genome shotgun (WGS) entry which is preliminary data.</text>
</comment>
<name>G6XMC2_9PROT</name>
<dbReference type="EMBL" id="AGQV01000013">
    <property type="protein sequence ID" value="EHH67020.1"/>
    <property type="molecule type" value="Genomic_DNA"/>
</dbReference>
<dbReference type="Proteomes" id="UP000004949">
    <property type="component" value="Unassembled WGS sequence"/>
</dbReference>
<evidence type="ECO:0000313" key="1">
    <source>
        <dbReference type="EMBL" id="EHH67020.1"/>
    </source>
</evidence>
<dbReference type="STRING" id="1088869.GMO_26400"/>
<dbReference type="RefSeq" id="WP_008852781.1">
    <property type="nucleotide sequence ID" value="NZ_AGQV01000013.1"/>
</dbReference>
<dbReference type="AlphaFoldDB" id="G6XMC2"/>